<evidence type="ECO:0000313" key="1">
    <source>
        <dbReference type="EMBL" id="RDX60655.1"/>
    </source>
</evidence>
<dbReference type="STRING" id="157652.A0A371E3Q3"/>
<gene>
    <name evidence="1" type="ORF">CR513_61183</name>
</gene>
<accession>A0A371E3Q3</accession>
<organism evidence="1 2">
    <name type="scientific">Mucuna pruriens</name>
    <name type="common">Velvet bean</name>
    <name type="synonym">Dolichos pruriens</name>
    <dbReference type="NCBI Taxonomy" id="157652"/>
    <lineage>
        <taxon>Eukaryota</taxon>
        <taxon>Viridiplantae</taxon>
        <taxon>Streptophyta</taxon>
        <taxon>Embryophyta</taxon>
        <taxon>Tracheophyta</taxon>
        <taxon>Spermatophyta</taxon>
        <taxon>Magnoliopsida</taxon>
        <taxon>eudicotyledons</taxon>
        <taxon>Gunneridae</taxon>
        <taxon>Pentapetalae</taxon>
        <taxon>rosids</taxon>
        <taxon>fabids</taxon>
        <taxon>Fabales</taxon>
        <taxon>Fabaceae</taxon>
        <taxon>Papilionoideae</taxon>
        <taxon>50 kb inversion clade</taxon>
        <taxon>NPAAA clade</taxon>
        <taxon>indigoferoid/millettioid clade</taxon>
        <taxon>Phaseoleae</taxon>
        <taxon>Mucuna</taxon>
    </lineage>
</organism>
<dbReference type="Proteomes" id="UP000257109">
    <property type="component" value="Unassembled WGS sequence"/>
</dbReference>
<feature type="non-terminal residue" evidence="1">
    <location>
        <position position="1"/>
    </location>
</feature>
<evidence type="ECO:0000313" key="2">
    <source>
        <dbReference type="Proteomes" id="UP000257109"/>
    </source>
</evidence>
<dbReference type="PANTHER" id="PTHR33647:SF5">
    <property type="entry name" value="OS01G0793900 PROTEIN"/>
    <property type="match status" value="1"/>
</dbReference>
<comment type="caution">
    <text evidence="1">The sequence shown here is derived from an EMBL/GenBank/DDBJ whole genome shotgun (WGS) entry which is preliminary data.</text>
</comment>
<reference evidence="1" key="1">
    <citation type="submission" date="2018-05" db="EMBL/GenBank/DDBJ databases">
        <title>Draft genome of Mucuna pruriens seed.</title>
        <authorList>
            <person name="Nnadi N.E."/>
            <person name="Vos R."/>
            <person name="Hasami M.H."/>
            <person name="Devisetty U.K."/>
            <person name="Aguiy J.C."/>
        </authorList>
    </citation>
    <scope>NUCLEOTIDE SEQUENCE [LARGE SCALE GENOMIC DNA]</scope>
    <source>
        <strain evidence="1">JCA_2017</strain>
    </source>
</reference>
<dbReference type="EMBL" id="QJKJ01016683">
    <property type="protein sequence ID" value="RDX60655.1"/>
    <property type="molecule type" value="Genomic_DNA"/>
</dbReference>
<sequence>MWNCCLRNNQVSAQGENEEGKKVEKVKTFSPFELEGGMKKKVRFKIQDGEGSCSNSTTSGPVKIRLLVTKEELKRVLRNNNENDPQHTSLEQLLSDMILREKRVYEIGKYGGSMNSWRPALESIPEDRSMKTPNRRFFLFQDKTVLPGSMRFIK</sequence>
<proteinExistence type="predicted"/>
<keyword evidence="2" id="KW-1185">Reference proteome</keyword>
<dbReference type="AlphaFoldDB" id="A0A371E3Q3"/>
<dbReference type="OrthoDB" id="1304043at2759"/>
<dbReference type="PANTHER" id="PTHR33647">
    <property type="entry name" value="OS01G0793900 PROTEIN"/>
    <property type="match status" value="1"/>
</dbReference>
<name>A0A371E3Q3_MUCPR</name>
<protein>
    <submittedName>
        <fullName evidence="1">Uncharacterized protein</fullName>
    </submittedName>
</protein>